<sequence>MEIALVGSNVRMDRSTEFFSALTSSARSRALLKTDWGAREPIGVHVEGKLSFRFPAPFALTFEKCSPIDSLGLFTFRRDTQLRRRQKRRRAARWVTGLL</sequence>
<evidence type="ECO:0000313" key="2">
    <source>
        <dbReference type="Proteomes" id="UP000272560"/>
    </source>
</evidence>
<reference evidence="1 2" key="1">
    <citation type="submission" date="2018-09" db="EMBL/GenBank/DDBJ databases">
        <title>Novel species of Arthrobacter.</title>
        <authorList>
            <person name="Liu Q."/>
            <person name="Xin Y.-H."/>
        </authorList>
    </citation>
    <scope>NUCLEOTIDE SEQUENCE [LARGE SCALE GENOMIC DNA]</scope>
    <source>
        <strain evidence="1 2">Hz2</strain>
    </source>
</reference>
<accession>A0A3A5M327</accession>
<proteinExistence type="predicted"/>
<protein>
    <submittedName>
        <fullName evidence="1">Uncharacterized protein</fullName>
    </submittedName>
</protein>
<keyword evidence="2" id="KW-1185">Reference proteome</keyword>
<dbReference type="Proteomes" id="UP000272560">
    <property type="component" value="Unassembled WGS sequence"/>
</dbReference>
<organism evidence="1 2">
    <name type="scientific">Arthrobacter cheniae</name>
    <dbReference type="NCBI Taxonomy" id="1258888"/>
    <lineage>
        <taxon>Bacteria</taxon>
        <taxon>Bacillati</taxon>
        <taxon>Actinomycetota</taxon>
        <taxon>Actinomycetes</taxon>
        <taxon>Micrococcales</taxon>
        <taxon>Micrococcaceae</taxon>
        <taxon>Arthrobacter</taxon>
    </lineage>
</organism>
<dbReference type="AlphaFoldDB" id="A0A3A5M327"/>
<dbReference type="EMBL" id="QZVT01000009">
    <property type="protein sequence ID" value="RJT77345.1"/>
    <property type="molecule type" value="Genomic_DNA"/>
</dbReference>
<evidence type="ECO:0000313" key="1">
    <source>
        <dbReference type="EMBL" id="RJT77345.1"/>
    </source>
</evidence>
<dbReference type="RefSeq" id="WP_120149964.1">
    <property type="nucleotide sequence ID" value="NZ_QZVT01000009.1"/>
</dbReference>
<comment type="caution">
    <text evidence="1">The sequence shown here is derived from an EMBL/GenBank/DDBJ whole genome shotgun (WGS) entry which is preliminary data.</text>
</comment>
<name>A0A3A5M327_9MICC</name>
<gene>
    <name evidence="1" type="ORF">D6T63_15530</name>
</gene>